<name>A0A0M8MEI2_9MICO</name>
<comment type="caution">
    <text evidence="3">The sequence shown here is derived from an EMBL/GenBank/DDBJ whole genome shotgun (WGS) entry which is preliminary data.</text>
</comment>
<gene>
    <name evidence="3" type="ORF">XI38_13745</name>
</gene>
<evidence type="ECO:0000313" key="3">
    <source>
        <dbReference type="EMBL" id="KOS09828.1"/>
    </source>
</evidence>
<reference evidence="3" key="1">
    <citation type="submission" date="2015-04" db="EMBL/GenBank/DDBJ databases">
        <title>Complete genome sequence of Microbacterium chocolatum SIT 101, a bacterium enantioselectively hydrolyzing mesomeric diesters.</title>
        <authorList>
            <person name="Li X."/>
            <person name="Xu Y."/>
        </authorList>
    </citation>
    <scope>NUCLEOTIDE SEQUENCE [LARGE SCALE GENOMIC DNA]</scope>
    <source>
        <strain evidence="3">SIT 101</strain>
    </source>
</reference>
<feature type="transmembrane region" description="Helical" evidence="2">
    <location>
        <begin position="67"/>
        <end position="87"/>
    </location>
</feature>
<organism evidence="3 4">
    <name type="scientific">Microbacterium aurantiacum</name>
    <dbReference type="NCBI Taxonomy" id="162393"/>
    <lineage>
        <taxon>Bacteria</taxon>
        <taxon>Bacillati</taxon>
        <taxon>Actinomycetota</taxon>
        <taxon>Actinomycetes</taxon>
        <taxon>Micrococcales</taxon>
        <taxon>Microbacteriaceae</taxon>
        <taxon>Microbacterium</taxon>
    </lineage>
</organism>
<accession>A0A0M8MEI2</accession>
<evidence type="ECO:0000313" key="4">
    <source>
        <dbReference type="Proteomes" id="UP000037737"/>
    </source>
</evidence>
<keyword evidence="2" id="KW-0472">Membrane</keyword>
<keyword evidence="2" id="KW-1133">Transmembrane helix</keyword>
<feature type="region of interest" description="Disordered" evidence="1">
    <location>
        <begin position="1"/>
        <end position="41"/>
    </location>
</feature>
<feature type="compositionally biased region" description="Polar residues" evidence="1">
    <location>
        <begin position="1"/>
        <end position="17"/>
    </location>
</feature>
<dbReference type="PATRIC" id="fig|84292.3.peg.2796"/>
<evidence type="ECO:0000256" key="1">
    <source>
        <dbReference type="SAM" id="MobiDB-lite"/>
    </source>
</evidence>
<dbReference type="EMBL" id="LAVO01000017">
    <property type="protein sequence ID" value="KOS09828.1"/>
    <property type="molecule type" value="Genomic_DNA"/>
</dbReference>
<protein>
    <submittedName>
        <fullName evidence="3">UDP-N-acetylmuramyl pentapeptide phosphotransferase</fullName>
    </submittedName>
</protein>
<proteinExistence type="predicted"/>
<dbReference type="AlphaFoldDB" id="A0A0M8MEI2"/>
<dbReference type="GO" id="GO:0016740">
    <property type="term" value="F:transferase activity"/>
    <property type="evidence" value="ECO:0007669"/>
    <property type="project" value="UniProtKB-KW"/>
</dbReference>
<keyword evidence="2" id="KW-0812">Transmembrane</keyword>
<feature type="compositionally biased region" description="Polar residues" evidence="1">
    <location>
        <begin position="24"/>
        <end position="33"/>
    </location>
</feature>
<keyword evidence="4" id="KW-1185">Reference proteome</keyword>
<sequence length="91" mass="9656">MEQWGSVSKGTQRSFTAQRELPMSIQTGSSAPQTGAHAVIADAVDPARRPDVLLRVRRAEGHEISPWWMVGAFVGVSLAVVALLSFVPGGA</sequence>
<evidence type="ECO:0000256" key="2">
    <source>
        <dbReference type="SAM" id="Phobius"/>
    </source>
</evidence>
<dbReference type="Proteomes" id="UP000037737">
    <property type="component" value="Unassembled WGS sequence"/>
</dbReference>